<reference evidence="12 13" key="1">
    <citation type="submission" date="2014-02" db="EMBL/GenBank/DDBJ databases">
        <title>The small core and large imbalanced accessory genome model reveals a collaborative survival strategy of Sorangium cellulosum strains in nature.</title>
        <authorList>
            <person name="Han K."/>
            <person name="Peng R."/>
            <person name="Blom J."/>
            <person name="Li Y.-Z."/>
        </authorList>
    </citation>
    <scope>NUCLEOTIDE SEQUENCE [LARGE SCALE GENOMIC DNA]</scope>
    <source>
        <strain evidence="11 12">So0007-03</strain>
        <strain evidence="10 13">So0157-18</strain>
    </source>
</reference>
<protein>
    <recommendedName>
        <fullName evidence="4 5">Translation initiation factor IF-3</fullName>
    </recommendedName>
</protein>
<evidence type="ECO:0000256" key="3">
    <source>
        <dbReference type="ARBA" id="ARBA00022917"/>
    </source>
</evidence>
<dbReference type="InterPro" id="IPR019814">
    <property type="entry name" value="Translation_initiation_fac_3_N"/>
</dbReference>
<evidence type="ECO:0000313" key="13">
    <source>
        <dbReference type="Proteomes" id="UP000075604"/>
    </source>
</evidence>
<dbReference type="GO" id="GO:0043022">
    <property type="term" value="F:ribosome binding"/>
    <property type="evidence" value="ECO:0007669"/>
    <property type="project" value="UniProtKB-ARBA"/>
</dbReference>
<gene>
    <name evidence="4" type="primary">infC</name>
    <name evidence="10" type="ORF">BE04_45875</name>
    <name evidence="11" type="ORF">BE21_52495</name>
</gene>
<evidence type="ECO:0000256" key="4">
    <source>
        <dbReference type="HAMAP-Rule" id="MF_00080"/>
    </source>
</evidence>
<dbReference type="SUPFAM" id="SSF55200">
    <property type="entry name" value="Translation initiation factor IF3, C-terminal domain"/>
    <property type="match status" value="1"/>
</dbReference>
<feature type="domain" description="Translation initiation factor 3 C-terminal" evidence="8">
    <location>
        <begin position="95"/>
        <end position="180"/>
    </location>
</feature>
<evidence type="ECO:0000256" key="7">
    <source>
        <dbReference type="SAM" id="MobiDB-lite"/>
    </source>
</evidence>
<dbReference type="EMBL" id="JEME01002750">
    <property type="protein sequence ID" value="KYG03282.1"/>
    <property type="molecule type" value="Genomic_DNA"/>
</dbReference>
<dbReference type="GO" id="GO:0003743">
    <property type="term" value="F:translation initiation factor activity"/>
    <property type="evidence" value="ECO:0007669"/>
    <property type="project" value="UniProtKB-UniRule"/>
</dbReference>
<dbReference type="InterPro" id="IPR001288">
    <property type="entry name" value="Translation_initiation_fac_3"/>
</dbReference>
<name>A0A150P3T2_SORCE</name>
<feature type="compositionally biased region" description="Acidic residues" evidence="7">
    <location>
        <begin position="228"/>
        <end position="242"/>
    </location>
</feature>
<dbReference type="PANTHER" id="PTHR10938:SF0">
    <property type="entry name" value="TRANSLATION INITIATION FACTOR IF-3, MITOCHONDRIAL"/>
    <property type="match status" value="1"/>
</dbReference>
<accession>A0A150P3T2</accession>
<evidence type="ECO:0000313" key="12">
    <source>
        <dbReference type="Proteomes" id="UP000075502"/>
    </source>
</evidence>
<dbReference type="Gene3D" id="3.10.20.80">
    <property type="entry name" value="Translation initiation factor 3 (IF-3), N-terminal domain"/>
    <property type="match status" value="1"/>
</dbReference>
<dbReference type="Pfam" id="PF00707">
    <property type="entry name" value="IF3_C"/>
    <property type="match status" value="1"/>
</dbReference>
<proteinExistence type="inferred from homology"/>
<evidence type="ECO:0000259" key="8">
    <source>
        <dbReference type="Pfam" id="PF00707"/>
    </source>
</evidence>
<dbReference type="PROSITE" id="PS00938">
    <property type="entry name" value="IF3"/>
    <property type="match status" value="1"/>
</dbReference>
<dbReference type="InterPro" id="IPR019813">
    <property type="entry name" value="Translation_initiation_fac3_CS"/>
</dbReference>
<sequence length="242" mass="27866">MAMRRFDPRQAQRGPQIRINQRIRVPEIRVIGDDGEMLGIMQTHEALRRAQEKGLDLVEVNPKADPPVCKILDFGKYKYDEKKKAREAKRKQSVVEIKEIKLRPKTDDHDLEFKTRAAHRFLGAGHKVKFTVRFRGREITHPEKAQEQLDWIVQHCEEIANVEVRPMMEQRTMTLMMAPKPAILQKVAQARAAAEKARQKALQEGRAAPTGADAEEEEIEQLERQLEEQDDDDDDEGEGGNE</sequence>
<evidence type="ECO:0000256" key="1">
    <source>
        <dbReference type="ARBA" id="ARBA00005439"/>
    </source>
</evidence>
<comment type="similarity">
    <text evidence="1 4 6">Belongs to the IF-3 family.</text>
</comment>
<organism evidence="10 13">
    <name type="scientific">Sorangium cellulosum</name>
    <name type="common">Polyangium cellulosum</name>
    <dbReference type="NCBI Taxonomy" id="56"/>
    <lineage>
        <taxon>Bacteria</taxon>
        <taxon>Pseudomonadati</taxon>
        <taxon>Myxococcota</taxon>
        <taxon>Polyangia</taxon>
        <taxon>Polyangiales</taxon>
        <taxon>Polyangiaceae</taxon>
        <taxon>Sorangium</taxon>
    </lineage>
</organism>
<dbReference type="GO" id="GO:0005829">
    <property type="term" value="C:cytosol"/>
    <property type="evidence" value="ECO:0007669"/>
    <property type="project" value="TreeGrafter"/>
</dbReference>
<comment type="subunit">
    <text evidence="4 6">Monomer.</text>
</comment>
<dbReference type="FunFam" id="3.10.20.80:FF:000001">
    <property type="entry name" value="Translation initiation factor IF-3"/>
    <property type="match status" value="1"/>
</dbReference>
<comment type="subcellular location">
    <subcellularLocation>
        <location evidence="4 6">Cytoplasm</location>
    </subcellularLocation>
</comment>
<feature type="domain" description="Translation initiation factor 3 N-terminal" evidence="9">
    <location>
        <begin position="19"/>
        <end position="88"/>
    </location>
</feature>
<dbReference type="NCBIfam" id="TIGR00168">
    <property type="entry name" value="infC"/>
    <property type="match status" value="1"/>
</dbReference>
<evidence type="ECO:0000256" key="6">
    <source>
        <dbReference type="RuleBase" id="RU000646"/>
    </source>
</evidence>
<dbReference type="PANTHER" id="PTHR10938">
    <property type="entry name" value="TRANSLATION INITIATION FACTOR IF-3"/>
    <property type="match status" value="1"/>
</dbReference>
<dbReference type="SUPFAM" id="SSF54364">
    <property type="entry name" value="Translation initiation factor IF3, N-terminal domain"/>
    <property type="match status" value="1"/>
</dbReference>
<evidence type="ECO:0000313" key="10">
    <source>
        <dbReference type="EMBL" id="KYF50325.1"/>
    </source>
</evidence>
<evidence type="ECO:0000313" key="11">
    <source>
        <dbReference type="EMBL" id="KYG03282.1"/>
    </source>
</evidence>
<evidence type="ECO:0000256" key="2">
    <source>
        <dbReference type="ARBA" id="ARBA00022540"/>
    </source>
</evidence>
<evidence type="ECO:0000256" key="5">
    <source>
        <dbReference type="NCBIfam" id="TIGR00168"/>
    </source>
</evidence>
<keyword evidence="4" id="KW-0963">Cytoplasm</keyword>
<comment type="caution">
    <text evidence="10">The sequence shown here is derived from an EMBL/GenBank/DDBJ whole genome shotgun (WGS) entry which is preliminary data.</text>
</comment>
<keyword evidence="3 4" id="KW-0648">Protein biosynthesis</keyword>
<feature type="region of interest" description="Disordered" evidence="7">
    <location>
        <begin position="195"/>
        <end position="242"/>
    </location>
</feature>
<dbReference type="Proteomes" id="UP000075502">
    <property type="component" value="Unassembled WGS sequence"/>
</dbReference>
<dbReference type="Gene3D" id="3.30.110.10">
    <property type="entry name" value="Translation initiation factor 3 (IF-3), C-terminal domain"/>
    <property type="match status" value="1"/>
</dbReference>
<dbReference type="GO" id="GO:0016020">
    <property type="term" value="C:membrane"/>
    <property type="evidence" value="ECO:0007669"/>
    <property type="project" value="TreeGrafter"/>
</dbReference>
<dbReference type="GO" id="GO:0032790">
    <property type="term" value="P:ribosome disassembly"/>
    <property type="evidence" value="ECO:0007669"/>
    <property type="project" value="TreeGrafter"/>
</dbReference>
<dbReference type="HAMAP" id="MF_00080">
    <property type="entry name" value="IF_3"/>
    <property type="match status" value="1"/>
</dbReference>
<dbReference type="InterPro" id="IPR036788">
    <property type="entry name" value="T_IF-3_C_sf"/>
</dbReference>
<dbReference type="Proteomes" id="UP000075604">
    <property type="component" value="Unassembled WGS sequence"/>
</dbReference>
<dbReference type="AlphaFoldDB" id="A0A150P3T2"/>
<keyword evidence="2 4" id="KW-0396">Initiation factor</keyword>
<dbReference type="InterPro" id="IPR019815">
    <property type="entry name" value="Translation_initiation_fac_3_C"/>
</dbReference>
<dbReference type="Pfam" id="PF05198">
    <property type="entry name" value="IF3_N"/>
    <property type="match status" value="1"/>
</dbReference>
<dbReference type="InterPro" id="IPR036787">
    <property type="entry name" value="T_IF-3_N_sf"/>
</dbReference>
<dbReference type="EMBL" id="JELX01004122">
    <property type="protein sequence ID" value="KYF50325.1"/>
    <property type="molecule type" value="Genomic_DNA"/>
</dbReference>
<comment type="function">
    <text evidence="4 6">IF-3 binds to the 30S ribosomal subunit and shifts the equilibrium between 70S ribosomes and their 50S and 30S subunits in favor of the free subunits, thus enhancing the availability of 30S subunits on which protein synthesis initiation begins.</text>
</comment>
<dbReference type="FunFam" id="3.30.110.10:FF:000001">
    <property type="entry name" value="Translation initiation factor IF-3"/>
    <property type="match status" value="1"/>
</dbReference>
<evidence type="ECO:0000259" key="9">
    <source>
        <dbReference type="Pfam" id="PF05198"/>
    </source>
</evidence>